<evidence type="ECO:0000313" key="1">
    <source>
        <dbReference type="EMBL" id="OWY34223.1"/>
    </source>
</evidence>
<sequence>MKEISGLDSIQLAFLELTSSIGLTIDEMNAEIKDDGQFEWFIDYENSLNERYEYNSSKLLRYFDIHRKARKNNDQLTAFAALLFAGVSAHNLKNIFENIEAEIDKVMFRDPRFTWPDIPEGYKFPEDYLEEKS</sequence>
<evidence type="ECO:0000313" key="2">
    <source>
        <dbReference type="Proteomes" id="UP000214747"/>
    </source>
</evidence>
<dbReference type="EMBL" id="NJGV01000010">
    <property type="protein sequence ID" value="OWY34223.1"/>
    <property type="molecule type" value="Genomic_DNA"/>
</dbReference>
<dbReference type="Proteomes" id="UP000214747">
    <property type="component" value="Unassembled WGS sequence"/>
</dbReference>
<proteinExistence type="predicted"/>
<dbReference type="AlphaFoldDB" id="A0A225SSW8"/>
<name>A0A225SSW8_9BURK</name>
<comment type="caution">
    <text evidence="1">The sequence shown here is derived from an EMBL/GenBank/DDBJ whole genome shotgun (WGS) entry which is preliminary data.</text>
</comment>
<organism evidence="1 2">
    <name type="scientific">Herbaspirillum aquaticum</name>
    <dbReference type="NCBI Taxonomy" id="568783"/>
    <lineage>
        <taxon>Bacteria</taxon>
        <taxon>Pseudomonadati</taxon>
        <taxon>Pseudomonadota</taxon>
        <taxon>Betaproteobacteria</taxon>
        <taxon>Burkholderiales</taxon>
        <taxon>Oxalobacteraceae</taxon>
        <taxon>Herbaspirillum</taxon>
    </lineage>
</organism>
<protein>
    <submittedName>
        <fullName evidence="1">Uncharacterized protein</fullName>
    </submittedName>
</protein>
<gene>
    <name evidence="1" type="ORF">CEJ45_12555</name>
</gene>
<keyword evidence="2" id="KW-1185">Reference proteome</keyword>
<reference evidence="1 2" key="1">
    <citation type="journal article" date="2010" name="Int. J. Syst. Evol. Microbiol.">
        <title>Reclassification of Herbaspirillum putei as a later heterotypic synonym of Herbaspirillum huttiense, with the description of H. huttiense subsp. huttiense subsp. nov. and H. huttiense subsp. putei subsp. nov., comb. nov., and description of Herbaspirillum aquaticum sp. nov.</title>
        <authorList>
            <person name="Dobritsa A.P."/>
            <person name="Reddy M.C."/>
            <person name="Samadpour M."/>
        </authorList>
    </citation>
    <scope>NUCLEOTIDE SEQUENCE [LARGE SCALE GENOMIC DNA]</scope>
    <source>
        <strain evidence="1 2">IEH 4430</strain>
    </source>
</reference>
<dbReference type="Gene3D" id="6.10.290.10">
    <property type="match status" value="1"/>
</dbReference>
<dbReference type="RefSeq" id="WP_088755441.1">
    <property type="nucleotide sequence ID" value="NZ_NJGV01000010.1"/>
</dbReference>
<accession>A0A225SSW8</accession>